<dbReference type="EMBL" id="JAUUTY010000004">
    <property type="protein sequence ID" value="KAK1641815.1"/>
    <property type="molecule type" value="Genomic_DNA"/>
</dbReference>
<dbReference type="InterPro" id="IPR045056">
    <property type="entry name" value="Nop56/Nop58"/>
</dbReference>
<keyword evidence="5" id="KW-1185">Reference proteome</keyword>
<sequence>MGKRAKRDRARSRLATAPSSRPPPGTSSVGFANWLGHYGIILVLFETPSGFALMHYDGVKLFRPKALENIWSEFINMDTAQNVVFLQKFEIFEDKASAIKSDGVCFKLAKMIRRSLWPGQKLAVGKQEYKDIIEASLGIHCLFDEAVLEVMWGLKNLINVLLPDEKLELTNEDRLQISRGMKSVLDRYGIKIDANLVNAGIIDMASTLYECDLFEYERDPLLEYGSKQLQKASGLDSKDWDRLKLATALKLICYPEDEIETGDSAEMLSESEAGLVVQAHCNGHKLRDWIYLDLYKEIAWAHGVRRRALEQLAHMVEEAPEGSMVEEAKEKLKLRGVGCGWTET</sequence>
<dbReference type="GO" id="GO:0031428">
    <property type="term" value="C:box C/D methylation guide snoRNP complex"/>
    <property type="evidence" value="ECO:0007669"/>
    <property type="project" value="InterPro"/>
</dbReference>
<comment type="caution">
    <text evidence="3">The sequence shown here is derived from an EMBL/GenBank/DDBJ whole genome shotgun (WGS) entry which is preliminary data.</text>
</comment>
<feature type="region of interest" description="Disordered" evidence="1">
    <location>
        <begin position="1"/>
        <end position="26"/>
    </location>
</feature>
<dbReference type="Pfam" id="PF08156">
    <property type="entry name" value="NOP5NT"/>
    <property type="match status" value="1"/>
</dbReference>
<name>A0AAD8RXC4_LOLMU</name>
<gene>
    <name evidence="3" type="ORF">QYE76_059616</name>
    <name evidence="4" type="ORF">QYE76_059620</name>
</gene>
<dbReference type="PANTHER" id="PTHR10894:SF37">
    <property type="entry name" value="RRNA N-GLYCOSIDASE"/>
    <property type="match status" value="1"/>
</dbReference>
<feature type="compositionally biased region" description="Basic residues" evidence="1">
    <location>
        <begin position="1"/>
        <end position="12"/>
    </location>
</feature>
<evidence type="ECO:0000313" key="4">
    <source>
        <dbReference type="EMBL" id="KAK1641815.1"/>
    </source>
</evidence>
<evidence type="ECO:0000259" key="2">
    <source>
        <dbReference type="Pfam" id="PF08156"/>
    </source>
</evidence>
<protein>
    <recommendedName>
        <fullName evidence="2">Nucleolar protein 58/56 N-terminal domain-containing protein</fullName>
    </recommendedName>
</protein>
<dbReference type="InterPro" id="IPR012974">
    <property type="entry name" value="NOP58/56_N"/>
</dbReference>
<dbReference type="Proteomes" id="UP001231189">
    <property type="component" value="Unassembled WGS sequence"/>
</dbReference>
<dbReference type="GO" id="GO:0032040">
    <property type="term" value="C:small-subunit processome"/>
    <property type="evidence" value="ECO:0007669"/>
    <property type="project" value="InterPro"/>
</dbReference>
<evidence type="ECO:0000313" key="5">
    <source>
        <dbReference type="Proteomes" id="UP001231189"/>
    </source>
</evidence>
<feature type="domain" description="Nucleolar protein 58/56 N-terminal" evidence="2">
    <location>
        <begin position="42"/>
        <end position="100"/>
    </location>
</feature>
<evidence type="ECO:0000313" key="3">
    <source>
        <dbReference type="EMBL" id="KAK1641811.1"/>
    </source>
</evidence>
<dbReference type="PANTHER" id="PTHR10894">
    <property type="entry name" value="NUCLEOLAR PROTEIN 5 NUCLEOLAR PROTEIN NOP5 NOP58"/>
    <property type="match status" value="1"/>
</dbReference>
<proteinExistence type="predicted"/>
<organism evidence="3 5">
    <name type="scientific">Lolium multiflorum</name>
    <name type="common">Italian ryegrass</name>
    <name type="synonym">Lolium perenne subsp. multiflorum</name>
    <dbReference type="NCBI Taxonomy" id="4521"/>
    <lineage>
        <taxon>Eukaryota</taxon>
        <taxon>Viridiplantae</taxon>
        <taxon>Streptophyta</taxon>
        <taxon>Embryophyta</taxon>
        <taxon>Tracheophyta</taxon>
        <taxon>Spermatophyta</taxon>
        <taxon>Magnoliopsida</taxon>
        <taxon>Liliopsida</taxon>
        <taxon>Poales</taxon>
        <taxon>Poaceae</taxon>
        <taxon>BOP clade</taxon>
        <taxon>Pooideae</taxon>
        <taxon>Poodae</taxon>
        <taxon>Poeae</taxon>
        <taxon>Poeae Chloroplast Group 2 (Poeae type)</taxon>
        <taxon>Loliodinae</taxon>
        <taxon>Loliinae</taxon>
        <taxon>Lolium</taxon>
    </lineage>
</organism>
<dbReference type="EMBL" id="JAUUTY010000004">
    <property type="protein sequence ID" value="KAK1641811.1"/>
    <property type="molecule type" value="Genomic_DNA"/>
</dbReference>
<dbReference type="GO" id="GO:0030515">
    <property type="term" value="F:snoRNA binding"/>
    <property type="evidence" value="ECO:0007669"/>
    <property type="project" value="InterPro"/>
</dbReference>
<reference evidence="3" key="1">
    <citation type="submission" date="2023-07" db="EMBL/GenBank/DDBJ databases">
        <title>A chromosome-level genome assembly of Lolium multiflorum.</title>
        <authorList>
            <person name="Chen Y."/>
            <person name="Copetti D."/>
            <person name="Kolliker R."/>
            <person name="Studer B."/>
        </authorList>
    </citation>
    <scope>NUCLEOTIDE SEQUENCE</scope>
    <source>
        <strain evidence="3">02402/16</strain>
        <tissue evidence="3">Leaf</tissue>
    </source>
</reference>
<evidence type="ECO:0000256" key="1">
    <source>
        <dbReference type="SAM" id="MobiDB-lite"/>
    </source>
</evidence>
<dbReference type="AlphaFoldDB" id="A0AAD8RXC4"/>
<accession>A0AAD8RXC4</accession>